<sequence>MHVPYAKRRRDYACRQGKHQTAVAQERGTHGAQSEQQPVVARKEHGGFLARSLGIGITTGQATCHELDGLYQQHQKRVGKEHVFGEQRRVVREHRHKRKEQQDRTANRQAHAQFAQRRNGIGHAGGRDDKLSAGIDDEARVSAVEQ</sequence>
<feature type="region of interest" description="Disordered" evidence="1">
    <location>
        <begin position="1"/>
        <end position="40"/>
    </location>
</feature>
<proteinExistence type="predicted"/>
<accession>A4E988</accession>
<name>A4E988_COLAA</name>
<dbReference type="Proteomes" id="UP000002979">
    <property type="component" value="Unassembled WGS sequence"/>
</dbReference>
<evidence type="ECO:0000256" key="1">
    <source>
        <dbReference type="SAM" id="MobiDB-lite"/>
    </source>
</evidence>
<feature type="compositionally biased region" description="Basic residues" evidence="1">
    <location>
        <begin position="1"/>
        <end position="10"/>
    </location>
</feature>
<evidence type="ECO:0000313" key="2">
    <source>
        <dbReference type="EMBL" id="EBA39833.1"/>
    </source>
</evidence>
<evidence type="ECO:0000313" key="3">
    <source>
        <dbReference type="Proteomes" id="UP000002979"/>
    </source>
</evidence>
<dbReference type="EMBL" id="AAVN02000003">
    <property type="protein sequence ID" value="EBA39833.1"/>
    <property type="molecule type" value="Genomic_DNA"/>
</dbReference>
<dbReference type="AlphaFoldDB" id="A4E988"/>
<reference evidence="2 3" key="2">
    <citation type="submission" date="2007-04" db="EMBL/GenBank/DDBJ databases">
        <authorList>
            <person name="Fulton L."/>
            <person name="Clifton S."/>
            <person name="Fulton B."/>
            <person name="Xu J."/>
            <person name="Minx P."/>
            <person name="Mardis E.R."/>
            <person name="Wilson R.K."/>
        </authorList>
    </citation>
    <scope>NUCLEOTIDE SEQUENCE [LARGE SCALE GENOMIC DNA]</scope>
    <source>
        <strain evidence="3">ATCC 25986 / DSM 3979 / JCM 10188 / KCTC 3647 / NCTC 11838 / VPI 1003</strain>
    </source>
</reference>
<gene>
    <name evidence="2" type="ORF">COLAER_00980</name>
</gene>
<protein>
    <submittedName>
        <fullName evidence="2">Uncharacterized protein</fullName>
    </submittedName>
</protein>
<reference evidence="2 3" key="1">
    <citation type="submission" date="2007-01" db="EMBL/GenBank/DDBJ databases">
        <title>Draft genome sequence of Collinsella aerofaciens (ATCC 25986).</title>
        <authorList>
            <person name="Sudarsanam P."/>
            <person name="Ley R."/>
            <person name="Guruge J."/>
            <person name="Turnbaugh P.J."/>
            <person name="Mahowald M."/>
            <person name="Liep D."/>
            <person name="Gordon J."/>
        </authorList>
    </citation>
    <scope>NUCLEOTIDE SEQUENCE [LARGE SCALE GENOMIC DNA]</scope>
    <source>
        <strain evidence="3">ATCC 25986 / DSM 3979 / JCM 10188 / KCTC 3647 / NCTC 11838 / VPI 1003</strain>
    </source>
</reference>
<comment type="caution">
    <text evidence="2">The sequence shown here is derived from an EMBL/GenBank/DDBJ whole genome shotgun (WGS) entry which is preliminary data.</text>
</comment>
<organism evidence="2 3">
    <name type="scientific">Collinsella aerofaciens (strain ATCC 25986 / DSM 3979 / JCM 10188 / KCTC 3647 / NCTC 11838 / VPI 1003)</name>
    <dbReference type="NCBI Taxonomy" id="411903"/>
    <lineage>
        <taxon>Bacteria</taxon>
        <taxon>Bacillati</taxon>
        <taxon>Actinomycetota</taxon>
        <taxon>Coriobacteriia</taxon>
        <taxon>Coriobacteriales</taxon>
        <taxon>Coriobacteriaceae</taxon>
        <taxon>Collinsella</taxon>
    </lineage>
</organism>
<feature type="region of interest" description="Disordered" evidence="1">
    <location>
        <begin position="89"/>
        <end position="146"/>
    </location>
</feature>